<evidence type="ECO:0000313" key="4">
    <source>
        <dbReference type="EMBL" id="POP15776.1"/>
    </source>
</evidence>
<dbReference type="InterPro" id="IPR037171">
    <property type="entry name" value="NagB/RpiA_transferase-like"/>
</dbReference>
<protein>
    <submittedName>
        <fullName evidence="3">3-oxoacid CoA-transferase subunit B</fullName>
    </submittedName>
    <submittedName>
        <fullName evidence="4">CoA transferase subunit B</fullName>
    </submittedName>
</protein>
<dbReference type="InterPro" id="IPR004165">
    <property type="entry name" value="CoA_trans_fam_I"/>
</dbReference>
<dbReference type="GO" id="GO:0008410">
    <property type="term" value="F:CoA-transferase activity"/>
    <property type="evidence" value="ECO:0007669"/>
    <property type="project" value="InterPro"/>
</dbReference>
<dbReference type="PROSITE" id="PS01274">
    <property type="entry name" value="COA_TRANSF_2"/>
    <property type="match status" value="1"/>
</dbReference>
<dbReference type="Gene3D" id="3.40.1080.10">
    <property type="entry name" value="Glutaconate Coenzyme A-transferase"/>
    <property type="match status" value="1"/>
</dbReference>
<evidence type="ECO:0000256" key="1">
    <source>
        <dbReference type="ARBA" id="ARBA00007047"/>
    </source>
</evidence>
<evidence type="ECO:0000256" key="2">
    <source>
        <dbReference type="ARBA" id="ARBA00022679"/>
    </source>
</evidence>
<dbReference type="SUPFAM" id="SSF100950">
    <property type="entry name" value="NagB/RpiA/CoA transferase-like"/>
    <property type="match status" value="1"/>
</dbReference>
<reference evidence="3 5" key="3">
    <citation type="submission" date="2024-07" db="EMBL/GenBank/DDBJ databases">
        <authorList>
            <person name="Raymann K."/>
        </authorList>
    </citation>
    <scope>NUCLEOTIDE SEQUENCE [LARGE SCALE GENOMIC DNA]</scope>
    <source>
        <strain evidence="3 5">KZ19</strain>
    </source>
</reference>
<keyword evidence="2 4" id="KW-0808">Transferase</keyword>
<dbReference type="Pfam" id="PF01144">
    <property type="entry name" value="CoA_trans"/>
    <property type="match status" value="1"/>
</dbReference>
<comment type="caution">
    <text evidence="4">The sequence shown here is derived from an EMBL/GenBank/DDBJ whole genome shotgun (WGS) entry which is preliminary data.</text>
</comment>
<reference evidence="4" key="1">
    <citation type="submission" date="2018-01" db="EMBL/GenBank/DDBJ databases">
        <title>The opportunistic pathogen Serratia marcescens is an overlooked threat to honeybees.</title>
        <authorList>
            <person name="Raymann K."/>
            <person name="Shaffer Z."/>
            <person name="Coon K."/>
            <person name="Salisbury S."/>
            <person name="Moran N.A."/>
        </authorList>
    </citation>
    <scope>NUCLEOTIDE SEQUENCE [LARGE SCALE GENOMIC DNA]</scope>
    <source>
        <strain evidence="4">KZ19</strain>
    </source>
</reference>
<name>A0AAP8TVN2_SERMA</name>
<accession>A0AAP8TVN2</accession>
<evidence type="ECO:0000313" key="3">
    <source>
        <dbReference type="EMBL" id="MEX3186344.1"/>
    </source>
</evidence>
<evidence type="ECO:0000313" key="5">
    <source>
        <dbReference type="Proteomes" id="UP000237365"/>
    </source>
</evidence>
<dbReference type="InterPro" id="IPR012791">
    <property type="entry name" value="3-oxoacid_CoA-transf_B"/>
</dbReference>
<dbReference type="InterPro" id="IPR004164">
    <property type="entry name" value="CoA_transf_AS"/>
</dbReference>
<proteinExistence type="inferred from homology"/>
<dbReference type="AlphaFoldDB" id="A0AAP8TVN2"/>
<dbReference type="EMBL" id="PQGI01000013">
    <property type="protein sequence ID" value="POP15776.1"/>
    <property type="molecule type" value="Genomic_DNA"/>
</dbReference>
<dbReference type="EMBL" id="PQGI02000001">
    <property type="protein sequence ID" value="MEX3186344.1"/>
    <property type="molecule type" value="Genomic_DNA"/>
</dbReference>
<reference evidence="3 5" key="2">
    <citation type="submission" date="2024-07" db="EMBL/GenBank/DDBJ databases">
        <title>Making a pathogen? Evaluating the impact of protist predation on the evolution of virulence in Serratia marcescens.</title>
        <authorList>
            <person name="Hopkins H."/>
            <person name="Lopezguerra C."/>
            <person name="Lau M.-J."/>
        </authorList>
    </citation>
    <scope>NUCLEOTIDE SEQUENCE [LARGE SCALE GENOMIC DNA]</scope>
    <source>
        <strain evidence="3 5">KZ19</strain>
    </source>
</reference>
<comment type="similarity">
    <text evidence="1">Belongs to the 3-oxoacid CoA-transferase subunit B family.</text>
</comment>
<dbReference type="PANTHER" id="PTHR13707:SF60">
    <property type="entry name" value="ACETATE COA-TRANSFERASE SUBUNIT ALPHA"/>
    <property type="match status" value="1"/>
</dbReference>
<organism evidence="4">
    <name type="scientific">Serratia marcescens</name>
    <dbReference type="NCBI Taxonomy" id="615"/>
    <lineage>
        <taxon>Bacteria</taxon>
        <taxon>Pseudomonadati</taxon>
        <taxon>Pseudomonadota</taxon>
        <taxon>Gammaproteobacteria</taxon>
        <taxon>Enterobacterales</taxon>
        <taxon>Yersiniaceae</taxon>
        <taxon>Serratia</taxon>
    </lineage>
</organism>
<dbReference type="SMART" id="SM00882">
    <property type="entry name" value="CoA_trans"/>
    <property type="match status" value="1"/>
</dbReference>
<dbReference type="PANTHER" id="PTHR13707">
    <property type="entry name" value="KETOACID-COENZYME A TRANSFERASE"/>
    <property type="match status" value="1"/>
</dbReference>
<dbReference type="NCBIfam" id="TIGR02428">
    <property type="entry name" value="pcaJ_scoB_fam"/>
    <property type="match status" value="1"/>
</dbReference>
<sequence>MQKLTRDQLAQRVARDIPEGAYVNLGIGLPTRIANYLPADKEVILHSENGLLGMGPSPAPGEEDPELINAGKERVTLLPGGSYFHHADSFTMMRGGHLDICVMGAYQVSAAGDLANWSTGAEDAIPAVGGAMDLAIGARKVYVMMDYLTKSGECKLVEQCSYPLTGLACVSRIYSDMAIIDITPDGPQVLELCPGLTFDALQALTPIRLLQSDLIPA</sequence>
<dbReference type="Proteomes" id="UP000237365">
    <property type="component" value="Unassembled WGS sequence"/>
</dbReference>
<dbReference type="RefSeq" id="WP_033643669.1">
    <property type="nucleotide sequence ID" value="NZ_JBAJVM010000006.1"/>
</dbReference>
<gene>
    <name evidence="3" type="ORF">C3R40_006930</name>
    <name evidence="4" type="ORF">C3R40_20015</name>
</gene>